<evidence type="ECO:0000313" key="3">
    <source>
        <dbReference type="Proteomes" id="UP000197138"/>
    </source>
</evidence>
<dbReference type="EMBL" id="MTKT01003779">
    <property type="protein sequence ID" value="OWM74321.1"/>
    <property type="molecule type" value="Genomic_DNA"/>
</dbReference>
<name>A0A218WQ20_PUNGR</name>
<reference evidence="3" key="1">
    <citation type="journal article" date="2017" name="Plant J.">
        <title>The pomegranate (Punica granatum L.) genome and the genomics of punicalagin biosynthesis.</title>
        <authorList>
            <person name="Qin G."/>
            <person name="Xu C."/>
            <person name="Ming R."/>
            <person name="Tang H."/>
            <person name="Guyot R."/>
            <person name="Kramer E.M."/>
            <person name="Hu Y."/>
            <person name="Yi X."/>
            <person name="Qi Y."/>
            <person name="Xu X."/>
            <person name="Gao Z."/>
            <person name="Pan H."/>
            <person name="Jian J."/>
            <person name="Tian Y."/>
            <person name="Yue Z."/>
            <person name="Xu Y."/>
        </authorList>
    </citation>
    <scope>NUCLEOTIDE SEQUENCE [LARGE SCALE GENOMIC DNA]</scope>
    <source>
        <strain evidence="3">cv. Dabenzi</strain>
    </source>
</reference>
<feature type="compositionally biased region" description="Low complexity" evidence="1">
    <location>
        <begin position="11"/>
        <end position="25"/>
    </location>
</feature>
<comment type="caution">
    <text evidence="2">The sequence shown here is derived from an EMBL/GenBank/DDBJ whole genome shotgun (WGS) entry which is preliminary data.</text>
</comment>
<dbReference type="Proteomes" id="UP000197138">
    <property type="component" value="Unassembled WGS sequence"/>
</dbReference>
<sequence>MIGNKAHKPSDAAPAPSKAAATPSSRGGGRKVFEVTQITSDDFIKAVTDGRISDAEKPHFPRPNEKPDQARENEMVIWLNQIAVGLCFPLHEDVVDMCKTLLDHPKPAFFQRMEDLVLLLHSLQDPGAKLFTQSVLPLLQDTTNADWRKKWFFVQLRKRWRPKKSWVCCNMNEEDRAPHLTSILETSTATAIEGDVAPLRDDSSQKTCPLKIKTLVTEEALNAAELIVQWEWVVYLPSNTYCDASRQALDFHLDPYIYPQPNSCLGPSKAPKHESEAFGVPSKKKKSNRAPTFAIIIRGNILPLSNQREEEDVPSMRKDDKMKTPIIDHLANEEAAEDASRAQISIPP</sequence>
<dbReference type="AlphaFoldDB" id="A0A218WQ20"/>
<gene>
    <name evidence="2" type="ORF">CDL15_Pgr013225</name>
</gene>
<accession>A0A218WQ20</accession>
<evidence type="ECO:0000256" key="1">
    <source>
        <dbReference type="SAM" id="MobiDB-lite"/>
    </source>
</evidence>
<organism evidence="2 3">
    <name type="scientific">Punica granatum</name>
    <name type="common">Pomegranate</name>
    <dbReference type="NCBI Taxonomy" id="22663"/>
    <lineage>
        <taxon>Eukaryota</taxon>
        <taxon>Viridiplantae</taxon>
        <taxon>Streptophyta</taxon>
        <taxon>Embryophyta</taxon>
        <taxon>Tracheophyta</taxon>
        <taxon>Spermatophyta</taxon>
        <taxon>Magnoliopsida</taxon>
        <taxon>eudicotyledons</taxon>
        <taxon>Gunneridae</taxon>
        <taxon>Pentapetalae</taxon>
        <taxon>rosids</taxon>
        <taxon>malvids</taxon>
        <taxon>Myrtales</taxon>
        <taxon>Lythraceae</taxon>
        <taxon>Punica</taxon>
    </lineage>
</organism>
<protein>
    <submittedName>
        <fullName evidence="2">Uncharacterized protein</fullName>
    </submittedName>
</protein>
<feature type="region of interest" description="Disordered" evidence="1">
    <location>
        <begin position="1"/>
        <end position="31"/>
    </location>
</feature>
<evidence type="ECO:0000313" key="2">
    <source>
        <dbReference type="EMBL" id="OWM74321.1"/>
    </source>
</evidence>
<proteinExistence type="predicted"/>